<dbReference type="Gene3D" id="2.40.128.130">
    <property type="entry name" value="Autotransporter beta-domain"/>
    <property type="match status" value="1"/>
</dbReference>
<gene>
    <name evidence="3" type="ORF">MBESOW_P3739</name>
</gene>
<dbReference type="Proteomes" id="UP000290975">
    <property type="component" value="Unassembled WGS sequence"/>
</dbReference>
<evidence type="ECO:0000313" key="3">
    <source>
        <dbReference type="EMBL" id="GBH32508.1"/>
    </source>
</evidence>
<keyword evidence="4" id="KW-1185">Reference proteome</keyword>
<dbReference type="Pfam" id="PF03797">
    <property type="entry name" value="Autotransporter"/>
    <property type="match status" value="1"/>
</dbReference>
<organism evidence="3 4">
    <name type="scientific">Sphingobium xenophagum</name>
    <dbReference type="NCBI Taxonomy" id="121428"/>
    <lineage>
        <taxon>Bacteria</taxon>
        <taxon>Pseudomonadati</taxon>
        <taxon>Pseudomonadota</taxon>
        <taxon>Alphaproteobacteria</taxon>
        <taxon>Sphingomonadales</taxon>
        <taxon>Sphingomonadaceae</taxon>
        <taxon>Sphingobium</taxon>
    </lineage>
</organism>
<sequence>MFMGWSKRLRGRAFLGSSAIAIGALSAGAHATCSPNPPVAYGNTICTGIEANGVVATAFGSRVSVEKGAVVQPGSNDAAVTLSGAQTLTVAGSVKGGNRNGVLITSGGYTLGVFEGGSISGSRAITLTGANASLENAGTLTGLAGPAIVSENGANLYILDNAQAGIIGGVSGSVSSTRNYGAIDGGIYAAFANPQSSYIYNDAVGIFRSGNSVSTINTNGGTIGNGGLISNTGTGAAIVTSDTLYLSNSGRIQSASGPAVVSSSALTLINTGRIVGSIINGAATQASAIDTFGGTIVGDVLFGSGDDTFTGGAYDTSLGRFANVSGIVDGGAGIDTAQIGITQDATLDSVGLPLNFERLQLTLSNEATVELADGFDMSRGVSVGGTGSLIINRDVESVGPVVTSVPGYPSQINLSTSGSITATLGDVTEFAINLDLFGSGENSGTIRGIGGGGARLFTLSGLTTNTGYTNSGTVIADGTGISIGGKLTNNGLIRSLNGIGVVAGTIPGTVNNGIIEGHNAGILLTGNFDNAGTISATDGIGVDLGYGAQFANLADGIVNGTTAAIGVSGYFYSSIVSNAGVINGDVRLINTGFFDSSDDIFLDAGGIVNGNLLLGGGDDYLITDLGKAGPLAGVTGAVDAGEGYDRILYRVLASVTAELAVPATFEAAGYELTDGQTLTLASAVPQTLGLAIGGTGSAMIDVQLEQTDHAVLDLAPPTIGQLTTDGAGVANALDVVSNGTLSLTATQPYAHGVGAVNAGTANFENAGTIRVTNSGNLFQPSAIFGGTLVTNSGSILLDGAVGVSGSTQFINSGSITQVTGAGSSQGVAFVGQLVNSGTISVDGNAVVTNSYFYSPQPAIRNSGVIDSHASIAIVGTSGYIINESTGLIRGAADAISGDGGGKLINAGTIYGNVVLGSPFASFGQGSKYVADGGTLSGNLQFGALNDTVLARDGITGVTGTIDAGEGYDVFGRFYTASTSTAIGKALPTTFEGELVEAIGADTIVTLTGNSDGPRGLTIAGDGQIVNRANIAGLVIASGDNSVAVDGIGVLSSFTNEGELGAGFDGAVTSFVNKGTIIGPVGFYLNGMTAFNYGTINGDVLLTGDASRFVEGISATVSGQVQAYGEDTSLLLDITGGGALDDAKLSHFFGFNHFGLIGNGAISSSGVLQVETILLSGAVELKAGSTLETRGAVAITGTEEGNQIVNRGAIIGAIDLGDQDDRLTNFGMIDGDVYLGGGNDQMVHNIGGSLTGTVDGGGGTDNLIIDINGGGRLDQQLLNRFINFERETISGSGAITIDGPLAIDSLFLRDANLTIASGQVLETQGPNAIVTAGGTNSITNRGTIRGGLNLTGGSSILTNGGLISGLVTFGDGNDQVMVEGDAIFGGSVDGGSGTDIARVSFAGTDNAPQIRDLSGFKRFEMLKVQSGTGALDGVALFTTIDVDGGRLIGLSGSTISGAVTVAQGATFGSASTVNGNITVNGTLSPGASPGTMTVNGNIALNAGSNTLFEFTPTVSDALIINGSLTIASGATLTMTGNRPLTPGIYTMVNANGGITGTFGTNVMRDSTVLGVLSYTQNTIDLIGMFQLRAGVSAQVVATTDYLNDLLLNGEATSGILSAFPALVSADGYASPVVLSTLSPEPYASAAQMGIENGLAVSGALRNIQLAGLSDEGGLFVFGQAYGQRRTFDGDIRGTADADVASSGYLGGVGYGNSTLGATLFVGKSDSRQHLRPLGARNHADGLFFGGRVHYAASGFAAGATVIFDRAKADTERSPATGGTPRSHYGLRGTTLDGWLSYGFPVGEAWKIGPQVGITHVSIERGAINEAGGGAFALEIAKQTYKATFLTADLKLEAPGFATLRPWAIMGIRHRLQSDAISATGGFTGTSASYTVAGIERKKTLPHVGAGINVSLSQSVSLFVNGDAEFSGRNRETHVNGGITFRF</sequence>
<evidence type="ECO:0000313" key="4">
    <source>
        <dbReference type="Proteomes" id="UP000290975"/>
    </source>
</evidence>
<proteinExistence type="predicted"/>
<protein>
    <recommendedName>
        <fullName evidence="2">Autotransporter domain-containing protein</fullName>
    </recommendedName>
</protein>
<dbReference type="PROSITE" id="PS51208">
    <property type="entry name" value="AUTOTRANSPORTER"/>
    <property type="match status" value="1"/>
</dbReference>
<feature type="domain" description="Autotransporter" evidence="2">
    <location>
        <begin position="1668"/>
        <end position="1941"/>
    </location>
</feature>
<dbReference type="InterPro" id="IPR005546">
    <property type="entry name" value="Autotransporte_beta"/>
</dbReference>
<comment type="caution">
    <text evidence="3">The sequence shown here is derived from an EMBL/GenBank/DDBJ whole genome shotgun (WGS) entry which is preliminary data.</text>
</comment>
<keyword evidence="1" id="KW-0732">Signal</keyword>
<dbReference type="RefSeq" id="WP_223176275.1">
    <property type="nucleotide sequence ID" value="NZ_BBQY01000039.1"/>
</dbReference>
<dbReference type="EMBL" id="BBQY01000039">
    <property type="protein sequence ID" value="GBH32508.1"/>
    <property type="molecule type" value="Genomic_DNA"/>
</dbReference>
<feature type="signal peptide" evidence="1">
    <location>
        <begin position="1"/>
        <end position="31"/>
    </location>
</feature>
<dbReference type="SUPFAM" id="SSF103515">
    <property type="entry name" value="Autotransporter"/>
    <property type="match status" value="1"/>
</dbReference>
<dbReference type="SMART" id="SM00869">
    <property type="entry name" value="Autotransporter"/>
    <property type="match status" value="1"/>
</dbReference>
<accession>A0A401J7G3</accession>
<feature type="chain" id="PRO_5019262710" description="Autotransporter domain-containing protein" evidence="1">
    <location>
        <begin position="32"/>
        <end position="1941"/>
    </location>
</feature>
<reference evidence="3 4" key="1">
    <citation type="submission" date="2014-12" db="EMBL/GenBank/DDBJ databases">
        <title>Whole genome sequencing of Sphingobium xenophagum OW59.</title>
        <authorList>
            <person name="Ohta Y."/>
            <person name="Nishi S."/>
            <person name="Hatada Y."/>
        </authorList>
    </citation>
    <scope>NUCLEOTIDE SEQUENCE [LARGE SCALE GENOMIC DNA]</scope>
    <source>
        <strain evidence="3 4">OW59</strain>
    </source>
</reference>
<dbReference type="InterPro" id="IPR036709">
    <property type="entry name" value="Autotransporte_beta_dom_sf"/>
</dbReference>
<name>A0A401J7G3_SPHXE</name>
<evidence type="ECO:0000256" key="1">
    <source>
        <dbReference type="SAM" id="SignalP"/>
    </source>
</evidence>
<evidence type="ECO:0000259" key="2">
    <source>
        <dbReference type="PROSITE" id="PS51208"/>
    </source>
</evidence>